<dbReference type="Gene3D" id="3.30.300.70">
    <property type="entry name" value="RimP-like superfamily, N-terminal"/>
    <property type="match status" value="1"/>
</dbReference>
<dbReference type="Pfam" id="PF17384">
    <property type="entry name" value="DUF150_C"/>
    <property type="match status" value="1"/>
</dbReference>
<dbReference type="Pfam" id="PF02576">
    <property type="entry name" value="RimP_N"/>
    <property type="match status" value="1"/>
</dbReference>
<protein>
    <recommendedName>
        <fullName evidence="3">Ribosome maturation factor RimP</fullName>
    </recommendedName>
</protein>
<dbReference type="KEGG" id="arep:ID810_04860"/>
<dbReference type="GO" id="GO:0005829">
    <property type="term" value="C:cytosol"/>
    <property type="evidence" value="ECO:0007669"/>
    <property type="project" value="TreeGrafter"/>
</dbReference>
<keyword evidence="7" id="KW-1185">Reference proteome</keyword>
<dbReference type="InterPro" id="IPR003728">
    <property type="entry name" value="Ribosome_maturation_RimP"/>
</dbReference>
<evidence type="ECO:0000313" key="6">
    <source>
        <dbReference type="EMBL" id="QPL06238.1"/>
    </source>
</evidence>
<keyword evidence="2 3" id="KW-0690">Ribosome biogenesis</keyword>
<comment type="subcellular location">
    <subcellularLocation>
        <location evidence="3">Cytoplasm</location>
    </subcellularLocation>
</comment>
<evidence type="ECO:0000259" key="4">
    <source>
        <dbReference type="Pfam" id="PF02576"/>
    </source>
</evidence>
<gene>
    <name evidence="3" type="primary">rimP</name>
    <name evidence="6" type="ORF">ID810_04860</name>
</gene>
<comment type="function">
    <text evidence="3">Required for maturation of 30S ribosomal subunits.</text>
</comment>
<organism evidence="6 7">
    <name type="scientific">Actinomyces respiraculi</name>
    <dbReference type="NCBI Taxonomy" id="2744574"/>
    <lineage>
        <taxon>Bacteria</taxon>
        <taxon>Bacillati</taxon>
        <taxon>Actinomycetota</taxon>
        <taxon>Actinomycetes</taxon>
        <taxon>Actinomycetales</taxon>
        <taxon>Actinomycetaceae</taxon>
        <taxon>Actinomyces</taxon>
    </lineage>
</organism>
<dbReference type="RefSeq" id="WP_166857677.1">
    <property type="nucleotide sequence ID" value="NZ_CP063989.1"/>
</dbReference>
<comment type="similarity">
    <text evidence="3">Belongs to the RimP family.</text>
</comment>
<feature type="domain" description="Ribosome maturation factor RimP C-terminal" evidence="5">
    <location>
        <begin position="90"/>
        <end position="148"/>
    </location>
</feature>
<name>A0A7T0LMT2_9ACTO</name>
<dbReference type="InterPro" id="IPR036847">
    <property type="entry name" value="RimP_C_sf"/>
</dbReference>
<dbReference type="PANTHER" id="PTHR33867">
    <property type="entry name" value="RIBOSOME MATURATION FACTOR RIMP"/>
    <property type="match status" value="1"/>
</dbReference>
<feature type="domain" description="Ribosome maturation factor RimP N-terminal" evidence="4">
    <location>
        <begin position="12"/>
        <end position="87"/>
    </location>
</feature>
<proteinExistence type="inferred from homology"/>
<evidence type="ECO:0000259" key="5">
    <source>
        <dbReference type="Pfam" id="PF17384"/>
    </source>
</evidence>
<dbReference type="SUPFAM" id="SSF75420">
    <property type="entry name" value="YhbC-like, N-terminal domain"/>
    <property type="match status" value="1"/>
</dbReference>
<reference evidence="6 7" key="1">
    <citation type="submission" date="2020-11" db="EMBL/GenBank/DDBJ databases">
        <title>Actinomyces sp. ZJ750.</title>
        <authorList>
            <person name="Zhou J."/>
        </authorList>
    </citation>
    <scope>NUCLEOTIDE SEQUENCE [LARGE SCALE GENOMIC DNA]</scope>
    <source>
        <strain evidence="6 7">ZJ750</strain>
    </source>
</reference>
<evidence type="ECO:0000256" key="2">
    <source>
        <dbReference type="ARBA" id="ARBA00022517"/>
    </source>
</evidence>
<dbReference type="InterPro" id="IPR028998">
    <property type="entry name" value="RimP_C"/>
</dbReference>
<dbReference type="EMBL" id="CP063989">
    <property type="protein sequence ID" value="QPL06238.1"/>
    <property type="molecule type" value="Genomic_DNA"/>
</dbReference>
<evidence type="ECO:0000256" key="3">
    <source>
        <dbReference type="HAMAP-Rule" id="MF_01077"/>
    </source>
</evidence>
<dbReference type="SUPFAM" id="SSF74942">
    <property type="entry name" value="YhbC-like, C-terminal domain"/>
    <property type="match status" value="1"/>
</dbReference>
<dbReference type="InterPro" id="IPR035956">
    <property type="entry name" value="RimP_N_sf"/>
</dbReference>
<accession>A0A7T0LMT2</accession>
<evidence type="ECO:0000256" key="1">
    <source>
        <dbReference type="ARBA" id="ARBA00022490"/>
    </source>
</evidence>
<dbReference type="GO" id="GO:0000028">
    <property type="term" value="P:ribosomal small subunit assembly"/>
    <property type="evidence" value="ECO:0007669"/>
    <property type="project" value="TreeGrafter"/>
</dbReference>
<keyword evidence="1 3" id="KW-0963">Cytoplasm</keyword>
<sequence>MADALATRLTELLAPVVEGAGLFLEGVETTKAGRYSTVRVVVDLPDGEGDIDLDTVAVATRAVSEALDDADPVKGQYTLEVLSPGAERPLTTPRHFRRAVGRTVAVTTAAGTLTGTLVATDEDDLTLDVDGAAMTLALGEVTEARTLVVL</sequence>
<dbReference type="AlphaFoldDB" id="A0A7T0LMT2"/>
<evidence type="ECO:0000313" key="7">
    <source>
        <dbReference type="Proteomes" id="UP000594637"/>
    </source>
</evidence>
<dbReference type="InterPro" id="IPR028989">
    <property type="entry name" value="RimP_N"/>
</dbReference>
<dbReference type="Proteomes" id="UP000594637">
    <property type="component" value="Chromosome"/>
</dbReference>
<dbReference type="GO" id="GO:0006412">
    <property type="term" value="P:translation"/>
    <property type="evidence" value="ECO:0007669"/>
    <property type="project" value="TreeGrafter"/>
</dbReference>
<dbReference type="PANTHER" id="PTHR33867:SF1">
    <property type="entry name" value="RIBOSOME MATURATION FACTOR RIMP"/>
    <property type="match status" value="1"/>
</dbReference>
<dbReference type="HAMAP" id="MF_01077">
    <property type="entry name" value="RimP"/>
    <property type="match status" value="1"/>
</dbReference>